<dbReference type="EMBL" id="HBHX01010267">
    <property type="protein sequence ID" value="CAE0105041.1"/>
    <property type="molecule type" value="Transcribed_RNA"/>
</dbReference>
<protein>
    <submittedName>
        <fullName evidence="1">Uncharacterized protein</fullName>
    </submittedName>
</protein>
<evidence type="ECO:0000313" key="1">
    <source>
        <dbReference type="EMBL" id="CAE0105041.1"/>
    </source>
</evidence>
<name>A0A7S3AK86_9EUKA</name>
<accession>A0A7S3AK86</accession>
<reference evidence="1" key="1">
    <citation type="submission" date="2021-01" db="EMBL/GenBank/DDBJ databases">
        <authorList>
            <person name="Corre E."/>
            <person name="Pelletier E."/>
            <person name="Niang G."/>
            <person name="Scheremetjew M."/>
            <person name="Finn R."/>
            <person name="Kale V."/>
            <person name="Holt S."/>
            <person name="Cochrane G."/>
            <person name="Meng A."/>
            <person name="Brown T."/>
            <person name="Cohen L."/>
        </authorList>
    </citation>
    <scope>NUCLEOTIDE SEQUENCE</scope>
    <source>
        <strain evidence="1">CCMP281</strain>
    </source>
</reference>
<dbReference type="AlphaFoldDB" id="A0A7S3AK86"/>
<gene>
    <name evidence="1" type="ORF">HERI1096_LOCUS5699</name>
</gene>
<sequence>MWWQRTCRAEDGVRLDKLHALAIHIFRTAHKTSSSQISLLHLISIFGTHPELRAHLRRRAFVSPTGNIGSSIGCDRSLEMQNDDQKSRNTGLSILNALHFTLLMQPMSWVTRMWRHAMGGGAVVDPGFRASIIQEVEALVALFLREVPTDLQTPTTVNTLWYTGRPQQMFAGSLAESRPHDWIWAVSHGTSRGKMMLRLEHFGRWFCRHIREHMFYMCAE</sequence>
<organism evidence="1">
    <name type="scientific">Haptolina ericina</name>
    <dbReference type="NCBI Taxonomy" id="156174"/>
    <lineage>
        <taxon>Eukaryota</taxon>
        <taxon>Haptista</taxon>
        <taxon>Haptophyta</taxon>
        <taxon>Prymnesiophyceae</taxon>
        <taxon>Prymnesiales</taxon>
        <taxon>Prymnesiaceae</taxon>
        <taxon>Haptolina</taxon>
    </lineage>
</organism>
<proteinExistence type="predicted"/>